<dbReference type="EMBL" id="KJ605395">
    <property type="protein sequence ID" value="AIU93620.1"/>
    <property type="molecule type" value="Genomic_DNA"/>
</dbReference>
<dbReference type="AlphaFoldDB" id="A0A097SQ20"/>
<sequence length="126" mass="14218">MAGVGDEITDRGIGDGLSGWPAPRMVWSTFATPVQLGPEHLRNPVFLQRTSQVIRLEVTLRQLDRKILRPLKHRGRRLPEPRVHTATFLGSFPVRRQQPPFCTPGEAGLDIVALPKDHFFVSCPFR</sequence>
<protein>
    <submittedName>
        <fullName evidence="1">Uncharacterized protein</fullName>
    </submittedName>
</protein>
<proteinExistence type="predicted"/>
<organism evidence="1">
    <name type="scientific">Rhodococcus sp. NS1</name>
    <dbReference type="NCBI Taxonomy" id="402236"/>
    <lineage>
        <taxon>Bacteria</taxon>
        <taxon>Bacillati</taxon>
        <taxon>Actinomycetota</taxon>
        <taxon>Actinomycetes</taxon>
        <taxon>Mycobacteriales</taxon>
        <taxon>Nocardiaceae</taxon>
        <taxon>Rhodococcus</taxon>
    </lineage>
</organism>
<accession>A0A097SQ20</accession>
<evidence type="ECO:0000313" key="1">
    <source>
        <dbReference type="EMBL" id="AIU93620.1"/>
    </source>
</evidence>
<name>A0A097SQ20_9NOCA</name>
<reference evidence="1" key="1">
    <citation type="submission" date="2014-03" db="EMBL/GenBank/DDBJ databases">
        <authorList>
            <person name="Zhang G."/>
            <person name="Zhu L."/>
            <person name="Fang P."/>
        </authorList>
    </citation>
    <scope>NUCLEOTIDE SEQUENCE</scope>
    <source>
        <strain evidence="1">NS1</strain>
        <plasmid evidence="1">pNSL1</plasmid>
    </source>
</reference>
<keyword evidence="1" id="KW-0614">Plasmid</keyword>
<geneLocation type="plasmid" evidence="1">
    <name>pNSL1</name>
</geneLocation>
<gene>
    <name evidence="1" type="ORF">LRS1606.186</name>
</gene>